<dbReference type="EMBL" id="JBEHCU010001740">
    <property type="protein sequence ID" value="KAL1403327.1"/>
    <property type="molecule type" value="Genomic_DNA"/>
</dbReference>
<organism evidence="1 2">
    <name type="scientific">Culex pipiens pipiens</name>
    <name type="common">Northern house mosquito</name>
    <dbReference type="NCBI Taxonomy" id="38569"/>
    <lineage>
        <taxon>Eukaryota</taxon>
        <taxon>Metazoa</taxon>
        <taxon>Ecdysozoa</taxon>
        <taxon>Arthropoda</taxon>
        <taxon>Hexapoda</taxon>
        <taxon>Insecta</taxon>
        <taxon>Pterygota</taxon>
        <taxon>Neoptera</taxon>
        <taxon>Endopterygota</taxon>
        <taxon>Diptera</taxon>
        <taxon>Nematocera</taxon>
        <taxon>Culicoidea</taxon>
        <taxon>Culicidae</taxon>
        <taxon>Culicinae</taxon>
        <taxon>Culicini</taxon>
        <taxon>Culex</taxon>
        <taxon>Culex</taxon>
    </lineage>
</organism>
<protein>
    <submittedName>
        <fullName evidence="1">Uncharacterized protein</fullName>
    </submittedName>
</protein>
<dbReference type="AlphaFoldDB" id="A0ABD1DWN7"/>
<reference evidence="1 2" key="1">
    <citation type="submission" date="2024-05" db="EMBL/GenBank/DDBJ databases">
        <title>Culex pipiens pipiens assembly and annotation.</title>
        <authorList>
            <person name="Alout H."/>
            <person name="Durand T."/>
        </authorList>
    </citation>
    <scope>NUCLEOTIDE SEQUENCE [LARGE SCALE GENOMIC DNA]</scope>
    <source>
        <strain evidence="1">HA-2024</strain>
        <tissue evidence="1">Whole body</tissue>
    </source>
</reference>
<keyword evidence="2" id="KW-1185">Reference proteome</keyword>
<evidence type="ECO:0000313" key="2">
    <source>
        <dbReference type="Proteomes" id="UP001562425"/>
    </source>
</evidence>
<evidence type="ECO:0000313" key="1">
    <source>
        <dbReference type="EMBL" id="KAL1403327.1"/>
    </source>
</evidence>
<dbReference type="Proteomes" id="UP001562425">
    <property type="component" value="Unassembled WGS sequence"/>
</dbReference>
<proteinExistence type="predicted"/>
<accession>A0ABD1DWN7</accession>
<gene>
    <name evidence="1" type="ORF">pipiens_005714</name>
</gene>
<comment type="caution">
    <text evidence="1">The sequence shown here is derived from an EMBL/GenBank/DDBJ whole genome shotgun (WGS) entry which is preliminary data.</text>
</comment>
<sequence>MHNRNHGYDDVRGRERESNGAAVALPDLRVKFRQEKYLDPVCVSVSSADLRKRKRKWKKLRKIPYFHAIGCS</sequence>
<name>A0ABD1DWN7_CULPP</name>